<keyword evidence="2" id="KW-0378">Hydrolase</keyword>
<sequence>MPTAGSALAAEDPSPDPVPALPPEGHPWFGPDLDWVRDSATSYADRLGTTPSLYSQRVHYPLTDDDVRYLDQFEQQASSQGAVAVVTLEPQVGLADLTAADARRLADELARLHVAYDTYTLVRFAPEMNGSWVIWGQQPTAYVAAFREVAQAVHAATDQAAMVWSPSYGAGYPFGRAYGEVPPAGPRDPALLDTNDDGRVTDADDPYGPYWPGAQAVDWVGLSLYRFGTAQPFGTNTVPDPEEYALRLSEDWAYATQTNRRSFYERFAFDQRKPMLVQTAALYNPNSPEGPGETAIKQAWWRQVFAEDAAYPWIRGISWLELNRREDEVGGDKVEWGATRPQSMADRLRDDLRRDELTLGPVTRVLDQATNSAATAQGRQPDDVGAEMGWIVFCAALLAGAYLLAGLVGRFVPSWRYPDESTSRDKRLDLFRGWIIIAVVVTHIELSGAWSYVTLNAIGAITGAEMFVLLSGVVLGMVYRPAIRRAGEWLTAVTMWKRARKQYLTALVVVLLVPLLGLIPKVNTEVVTTFVDRGTGEGGGADLGQVYDLYPNVARLLDYPPPWYAVKQLLLLEMGPWVFNIMGLFVVLSLVLPLCMWLIRRRLWWLLLAISWALYVLQDQGNYHPLPSQFDYVFPLLTWQLPFTHGLVLGWYRGRLVPALTSAVGKVVVGLLVVLYAAALVYLWWCHHQGVAPMVFPADSYSYLYENAYTRVFLQPGRLIDLALMVVVAYAVLTTCWKPIDKAIGWFWTPMGENSLYVFVVHVFFVIAVASIPGLDRGDFWVGTALHTVVVLLIWAMIKRKVLFSVIPR</sequence>
<feature type="transmembrane region" description="Helical" evidence="6">
    <location>
        <begin position="603"/>
        <end position="620"/>
    </location>
</feature>
<accession>A0ABP7XIW5</accession>
<evidence type="ECO:0000313" key="9">
    <source>
        <dbReference type="Proteomes" id="UP001501495"/>
    </source>
</evidence>
<reference evidence="9" key="1">
    <citation type="journal article" date="2019" name="Int. J. Syst. Evol. Microbiol.">
        <title>The Global Catalogue of Microorganisms (GCM) 10K type strain sequencing project: providing services to taxonomists for standard genome sequencing and annotation.</title>
        <authorList>
            <consortium name="The Broad Institute Genomics Platform"/>
            <consortium name="The Broad Institute Genome Sequencing Center for Infectious Disease"/>
            <person name="Wu L."/>
            <person name="Ma J."/>
        </authorList>
    </citation>
    <scope>NUCLEOTIDE SEQUENCE [LARGE SCALE GENOMIC DNA]</scope>
    <source>
        <strain evidence="9">JCM 16703</strain>
    </source>
</reference>
<dbReference type="Pfam" id="PF10129">
    <property type="entry name" value="OpgC_C"/>
    <property type="match status" value="1"/>
</dbReference>
<feature type="transmembrane region" description="Helical" evidence="6">
    <location>
        <begin position="780"/>
        <end position="798"/>
    </location>
</feature>
<evidence type="ECO:0000256" key="3">
    <source>
        <dbReference type="ARBA" id="ARBA00023295"/>
    </source>
</evidence>
<keyword evidence="6" id="KW-0472">Membrane</keyword>
<dbReference type="PANTHER" id="PTHR40079:SF4">
    <property type="entry name" value="GH26 DOMAIN-CONTAINING PROTEIN-RELATED"/>
    <property type="match status" value="1"/>
</dbReference>
<feature type="transmembrane region" description="Helical" evidence="6">
    <location>
        <begin position="458"/>
        <end position="482"/>
    </location>
</feature>
<feature type="compositionally biased region" description="Pro residues" evidence="5">
    <location>
        <begin position="15"/>
        <end position="25"/>
    </location>
</feature>
<dbReference type="Proteomes" id="UP001501495">
    <property type="component" value="Unassembled WGS sequence"/>
</dbReference>
<dbReference type="InterPro" id="IPR017853">
    <property type="entry name" value="GH"/>
</dbReference>
<comment type="caution">
    <text evidence="4">Lacks conserved residue(s) required for the propagation of feature annotation.</text>
</comment>
<evidence type="ECO:0000313" key="8">
    <source>
        <dbReference type="EMBL" id="GAA4116929.1"/>
    </source>
</evidence>
<keyword evidence="3" id="KW-0326">Glycosidase</keyword>
<keyword evidence="9" id="KW-1185">Reference proteome</keyword>
<name>A0ABP7XIW5_9ACTN</name>
<keyword evidence="6" id="KW-0812">Transmembrane</keyword>
<feature type="transmembrane region" description="Helical" evidence="6">
    <location>
        <begin position="503"/>
        <end position="520"/>
    </location>
</feature>
<feature type="region of interest" description="Disordered" evidence="5">
    <location>
        <begin position="1"/>
        <end position="25"/>
    </location>
</feature>
<evidence type="ECO:0000256" key="4">
    <source>
        <dbReference type="PROSITE-ProRule" id="PRU01100"/>
    </source>
</evidence>
<evidence type="ECO:0000259" key="7">
    <source>
        <dbReference type="PROSITE" id="PS51764"/>
    </source>
</evidence>
<feature type="transmembrane region" description="Helical" evidence="6">
    <location>
        <begin position="433"/>
        <end position="452"/>
    </location>
</feature>
<dbReference type="InterPro" id="IPR000805">
    <property type="entry name" value="Glyco_hydro_26"/>
</dbReference>
<evidence type="ECO:0000256" key="6">
    <source>
        <dbReference type="SAM" id="Phobius"/>
    </source>
</evidence>
<feature type="transmembrane region" description="Helical" evidence="6">
    <location>
        <begin position="577"/>
        <end position="596"/>
    </location>
</feature>
<keyword evidence="6" id="KW-1133">Transmembrane helix</keyword>
<dbReference type="PROSITE" id="PS51764">
    <property type="entry name" value="GH26"/>
    <property type="match status" value="1"/>
</dbReference>
<dbReference type="InterPro" id="IPR014550">
    <property type="entry name" value="UCP028704_OpgC"/>
</dbReference>
<dbReference type="EMBL" id="BAAAZH010000012">
    <property type="protein sequence ID" value="GAA4116929.1"/>
    <property type="molecule type" value="Genomic_DNA"/>
</dbReference>
<feature type="transmembrane region" description="Helical" evidence="6">
    <location>
        <begin position="756"/>
        <end position="774"/>
    </location>
</feature>
<comment type="similarity">
    <text evidence="1 4">Belongs to the glycosyl hydrolase 26 family.</text>
</comment>
<comment type="caution">
    <text evidence="8">The sequence shown here is derived from an EMBL/GenBank/DDBJ whole genome shotgun (WGS) entry which is preliminary data.</text>
</comment>
<feature type="domain" description="GH26" evidence="7">
    <location>
        <begin position="3"/>
        <end position="350"/>
    </location>
</feature>
<dbReference type="SUPFAM" id="SSF51445">
    <property type="entry name" value="(Trans)glycosidases"/>
    <property type="match status" value="1"/>
</dbReference>
<dbReference type="InterPro" id="IPR022790">
    <property type="entry name" value="GH26_dom"/>
</dbReference>
<evidence type="ECO:0000256" key="2">
    <source>
        <dbReference type="ARBA" id="ARBA00022801"/>
    </source>
</evidence>
<feature type="transmembrane region" description="Helical" evidence="6">
    <location>
        <begin position="632"/>
        <end position="652"/>
    </location>
</feature>
<evidence type="ECO:0000256" key="1">
    <source>
        <dbReference type="ARBA" id="ARBA00007754"/>
    </source>
</evidence>
<feature type="transmembrane region" description="Helical" evidence="6">
    <location>
        <begin position="664"/>
        <end position="685"/>
    </location>
</feature>
<evidence type="ECO:0000256" key="5">
    <source>
        <dbReference type="SAM" id="MobiDB-lite"/>
    </source>
</evidence>
<protein>
    <recommendedName>
        <fullName evidence="7">GH26 domain-containing protein</fullName>
    </recommendedName>
</protein>
<dbReference type="Gene3D" id="3.20.20.80">
    <property type="entry name" value="Glycosidases"/>
    <property type="match status" value="1"/>
</dbReference>
<gene>
    <name evidence="8" type="ORF">GCM10022215_17020</name>
</gene>
<dbReference type="PANTHER" id="PTHR40079">
    <property type="entry name" value="MANNAN ENDO-1,4-BETA-MANNOSIDASE E-RELATED"/>
    <property type="match status" value="1"/>
</dbReference>
<organism evidence="8 9">
    <name type="scientific">Nocardioides fonticola</name>
    <dbReference type="NCBI Taxonomy" id="450363"/>
    <lineage>
        <taxon>Bacteria</taxon>
        <taxon>Bacillati</taxon>
        <taxon>Actinomycetota</taxon>
        <taxon>Actinomycetes</taxon>
        <taxon>Propionibacteriales</taxon>
        <taxon>Nocardioidaceae</taxon>
        <taxon>Nocardioides</taxon>
    </lineage>
</organism>
<feature type="transmembrane region" description="Helical" evidence="6">
    <location>
        <begin position="719"/>
        <end position="736"/>
    </location>
</feature>
<proteinExistence type="inferred from homology"/>
<feature type="transmembrane region" description="Helical" evidence="6">
    <location>
        <begin position="388"/>
        <end position="412"/>
    </location>
</feature>